<accession>A0A3G7TGS0</accession>
<protein>
    <submittedName>
        <fullName evidence="1">Uncharacterized protein</fullName>
    </submittedName>
</protein>
<proteinExistence type="predicted"/>
<organism evidence="1 2">
    <name type="scientific">Pseudomonas chlororaphis</name>
    <dbReference type="NCBI Taxonomy" id="587753"/>
    <lineage>
        <taxon>Bacteria</taxon>
        <taxon>Pseudomonadati</taxon>
        <taxon>Pseudomonadota</taxon>
        <taxon>Gammaproteobacteria</taxon>
        <taxon>Pseudomonadales</taxon>
        <taxon>Pseudomonadaceae</taxon>
        <taxon>Pseudomonas</taxon>
    </lineage>
</organism>
<evidence type="ECO:0000313" key="1">
    <source>
        <dbReference type="EMBL" id="AZE46041.1"/>
    </source>
</evidence>
<gene>
    <name evidence="1" type="ORF">C4K04_0337</name>
</gene>
<evidence type="ECO:0000313" key="2">
    <source>
        <dbReference type="Proteomes" id="UP000268048"/>
    </source>
</evidence>
<dbReference type="AlphaFoldDB" id="A0A3G7TGS0"/>
<reference evidence="1 2" key="1">
    <citation type="submission" date="2018-03" db="EMBL/GenBank/DDBJ databases">
        <title>Diversity of phytobeneficial traits revealed by whole-genome analysis of worldwide-isolated phenazine-producing Pseudomonas spp.</title>
        <authorList>
            <person name="Biessy A."/>
            <person name="Novinscak A."/>
            <person name="Blom J."/>
            <person name="Leger G."/>
            <person name="Thomashow L.S."/>
            <person name="Cazorla F.M."/>
            <person name="Josic D."/>
            <person name="Filion M."/>
        </authorList>
    </citation>
    <scope>NUCLEOTIDE SEQUENCE [LARGE SCALE GENOMIC DNA]</scope>
    <source>
        <strain evidence="1 2">B25</strain>
    </source>
</reference>
<sequence length="47" mass="5412">MTLYPIKIDFRSVKICKQKINLDKYRLLSVFIEVLRVSVQGAIAGKD</sequence>
<dbReference type="EMBL" id="CP027753">
    <property type="protein sequence ID" value="AZE46041.1"/>
    <property type="molecule type" value="Genomic_DNA"/>
</dbReference>
<dbReference type="Proteomes" id="UP000268048">
    <property type="component" value="Chromosome"/>
</dbReference>
<name>A0A3G7TGS0_9PSED</name>